<dbReference type="EMBL" id="KN727256">
    <property type="protein sequence ID" value="KIH66104.1"/>
    <property type="molecule type" value="Genomic_DNA"/>
</dbReference>
<reference evidence="1 2" key="1">
    <citation type="submission" date="2013-12" db="EMBL/GenBank/DDBJ databases">
        <title>Draft genome of the parsitic nematode Ancylostoma duodenale.</title>
        <authorList>
            <person name="Mitreva M."/>
        </authorList>
    </citation>
    <scope>NUCLEOTIDE SEQUENCE [LARGE SCALE GENOMIC DNA]</scope>
    <source>
        <strain evidence="1 2">Zhejiang</strain>
    </source>
</reference>
<dbReference type="AlphaFoldDB" id="A0A0C2H3I9"/>
<proteinExistence type="predicted"/>
<gene>
    <name evidence="1" type="ORF">ANCDUO_03570</name>
</gene>
<evidence type="ECO:0000313" key="1">
    <source>
        <dbReference type="EMBL" id="KIH66104.1"/>
    </source>
</evidence>
<name>A0A0C2H3I9_9BILA</name>
<keyword evidence="2" id="KW-1185">Reference proteome</keyword>
<protein>
    <submittedName>
        <fullName evidence="1">Uncharacterized protein</fullName>
    </submittedName>
</protein>
<dbReference type="Proteomes" id="UP000054047">
    <property type="component" value="Unassembled WGS sequence"/>
</dbReference>
<accession>A0A0C2H3I9</accession>
<organism evidence="1 2">
    <name type="scientific">Ancylostoma duodenale</name>
    <dbReference type="NCBI Taxonomy" id="51022"/>
    <lineage>
        <taxon>Eukaryota</taxon>
        <taxon>Metazoa</taxon>
        <taxon>Ecdysozoa</taxon>
        <taxon>Nematoda</taxon>
        <taxon>Chromadorea</taxon>
        <taxon>Rhabditida</taxon>
        <taxon>Rhabditina</taxon>
        <taxon>Rhabditomorpha</taxon>
        <taxon>Strongyloidea</taxon>
        <taxon>Ancylostomatidae</taxon>
        <taxon>Ancylostomatinae</taxon>
        <taxon>Ancylostoma</taxon>
    </lineage>
</organism>
<evidence type="ECO:0000313" key="2">
    <source>
        <dbReference type="Proteomes" id="UP000054047"/>
    </source>
</evidence>
<sequence>MVDDVNEDYTHLVETIVKIRDECRAGASKHPTMQHDESPAAPALEKWRHMDLQANQVEYAVLNRLCRQRLAENRANFVRNRLLDAAHNGSLCMPRLGMGSIMANFYSALFRSASGQTTSVLSPGEEVPHFLASELRHAIETMPQGKAPGAVRIVVELLQACGPTLYAALPGRFSRYFAKYEVPVA</sequence>